<dbReference type="Proteomes" id="UP000781958">
    <property type="component" value="Unassembled WGS sequence"/>
</dbReference>
<evidence type="ECO:0000256" key="1">
    <source>
        <dbReference type="ARBA" id="ARBA00023002"/>
    </source>
</evidence>
<dbReference type="RefSeq" id="WP_209772483.1">
    <property type="nucleotide sequence ID" value="NZ_JAGINP010000036.1"/>
</dbReference>
<protein>
    <submittedName>
        <fullName evidence="4">3-hydroxybutyryl-CoA dehydrogenase</fullName>
        <ecNumber evidence="4">1.1.1.157</ecNumber>
    </submittedName>
</protein>
<dbReference type="PANTHER" id="PTHR48075">
    <property type="entry name" value="3-HYDROXYACYL-COA DEHYDROGENASE FAMILY PROTEIN"/>
    <property type="match status" value="1"/>
</dbReference>
<dbReference type="InterPro" id="IPR006176">
    <property type="entry name" value="3-OHacyl-CoA_DH_NAD-bd"/>
</dbReference>
<feature type="domain" description="3-hydroxyacyl-CoA dehydrogenase NAD binding" evidence="3">
    <location>
        <begin position="12"/>
        <end position="189"/>
    </location>
</feature>
<comment type="caution">
    <text evidence="4">The sequence shown here is derived from an EMBL/GenBank/DDBJ whole genome shotgun (WGS) entry which is preliminary data.</text>
</comment>
<evidence type="ECO:0000259" key="2">
    <source>
        <dbReference type="Pfam" id="PF00725"/>
    </source>
</evidence>
<evidence type="ECO:0000313" key="4">
    <source>
        <dbReference type="EMBL" id="MBP2296834.1"/>
    </source>
</evidence>
<feature type="domain" description="3-hydroxyacyl-CoA dehydrogenase C-terminal" evidence="2">
    <location>
        <begin position="417"/>
        <end position="497"/>
    </location>
</feature>
<proteinExistence type="predicted"/>
<dbReference type="Pfam" id="PF02737">
    <property type="entry name" value="3HCDH_N"/>
    <property type="match status" value="1"/>
</dbReference>
<dbReference type="InterPro" id="IPR013328">
    <property type="entry name" value="6PGD_dom2"/>
</dbReference>
<keyword evidence="5" id="KW-1185">Reference proteome</keyword>
<keyword evidence="1 4" id="KW-0560">Oxidoreductase</keyword>
<dbReference type="EC" id="1.1.1.157" evidence="4"/>
<dbReference type="InterPro" id="IPR006108">
    <property type="entry name" value="3HC_DH_C"/>
</dbReference>
<sequence>MSFDPQNGALVLGVVGTGTMGRGIAQIAAVAGIDVLLHDAREGAAGEAVAAVADTFRTLARKGRMSDAAADSAAARLCPVGGLDGLAPCHLVVEAIVEDLEAKRALFAALEAVVSPDCVLATNTSSLSVTAIAAGVDRSDRVAGFHFFNPVPLMKIVEVAPGVLTDPAVTDALVGLGTRMGHAAVETRDTPGFLVNHAGRGYGTEALRVVGEGVADPATVDRVLVQQAGFRMGPFELLDLIGIDVSQSVMESIYGQFFHETRFRPSVLPRQYVAAGLLGRKTGRGFYRYADGKPVVDPEPEVPAAARRPLWVSRRDPTAHMALTERLAAGGAALDHGERPAAGSVCLVTPLGEDATTAALTAGLDPTLTLAVDTLFGLQGRRVLMTTPVTSTEARDAAWAALAADGVPVTVIHDSPGFVSQRVVACIVNIGCDIAQQRIAAPADIDKAVPLGLGYPQGPLAMGDRLGPARVLAVLEALLAQTGDPRYRPSPWLKRRAMLGVSLSTPEA</sequence>
<feature type="domain" description="3-hydroxyacyl-CoA dehydrogenase C-terminal" evidence="2">
    <location>
        <begin position="192"/>
        <end position="289"/>
    </location>
</feature>
<dbReference type="NCBIfam" id="NF006124">
    <property type="entry name" value="PRK08268.1"/>
    <property type="match status" value="1"/>
</dbReference>
<dbReference type="SUPFAM" id="SSF51735">
    <property type="entry name" value="NAD(P)-binding Rossmann-fold domains"/>
    <property type="match status" value="1"/>
</dbReference>
<accession>A0ABS4SWA6</accession>
<organism evidence="4 5">
    <name type="scientific">Azospirillum rugosum</name>
    <dbReference type="NCBI Taxonomy" id="416170"/>
    <lineage>
        <taxon>Bacteria</taxon>
        <taxon>Pseudomonadati</taxon>
        <taxon>Pseudomonadota</taxon>
        <taxon>Alphaproteobacteria</taxon>
        <taxon>Rhodospirillales</taxon>
        <taxon>Azospirillaceae</taxon>
        <taxon>Azospirillum</taxon>
    </lineage>
</organism>
<dbReference type="InterPro" id="IPR008927">
    <property type="entry name" value="6-PGluconate_DH-like_C_sf"/>
</dbReference>
<evidence type="ECO:0000313" key="5">
    <source>
        <dbReference type="Proteomes" id="UP000781958"/>
    </source>
</evidence>
<dbReference type="GO" id="GO:0008691">
    <property type="term" value="F:3-hydroxybutyryl-CoA dehydrogenase activity"/>
    <property type="evidence" value="ECO:0007669"/>
    <property type="project" value="UniProtKB-EC"/>
</dbReference>
<dbReference type="SUPFAM" id="SSF48179">
    <property type="entry name" value="6-phosphogluconate dehydrogenase C-terminal domain-like"/>
    <property type="match status" value="2"/>
</dbReference>
<dbReference type="Pfam" id="PF00725">
    <property type="entry name" value="3HCDH"/>
    <property type="match status" value="2"/>
</dbReference>
<dbReference type="Gene3D" id="1.10.1040.10">
    <property type="entry name" value="N-(1-d-carboxylethyl)-l-norvaline Dehydrogenase, domain 2"/>
    <property type="match status" value="2"/>
</dbReference>
<evidence type="ECO:0000259" key="3">
    <source>
        <dbReference type="Pfam" id="PF02737"/>
    </source>
</evidence>
<dbReference type="PANTHER" id="PTHR48075:SF5">
    <property type="entry name" value="3-HYDROXYBUTYRYL-COA DEHYDROGENASE"/>
    <property type="match status" value="1"/>
</dbReference>
<reference evidence="4 5" key="1">
    <citation type="submission" date="2021-03" db="EMBL/GenBank/DDBJ databases">
        <title>Genomic Encyclopedia of Type Strains, Phase III (KMG-III): the genomes of soil and plant-associated and newly described type strains.</title>
        <authorList>
            <person name="Whitman W."/>
        </authorList>
    </citation>
    <scope>NUCLEOTIDE SEQUENCE [LARGE SCALE GENOMIC DNA]</scope>
    <source>
        <strain evidence="4 5">IMMIB AFH-6</strain>
    </source>
</reference>
<dbReference type="EMBL" id="JAGINP010000036">
    <property type="protein sequence ID" value="MBP2296834.1"/>
    <property type="molecule type" value="Genomic_DNA"/>
</dbReference>
<gene>
    <name evidence="4" type="ORF">J2851_006652</name>
</gene>
<dbReference type="InterPro" id="IPR036291">
    <property type="entry name" value="NAD(P)-bd_dom_sf"/>
</dbReference>
<dbReference type="Gene3D" id="3.40.50.720">
    <property type="entry name" value="NAD(P)-binding Rossmann-like Domain"/>
    <property type="match status" value="1"/>
</dbReference>
<name>A0ABS4SWA6_9PROT</name>